<feature type="region of interest" description="Disordered" evidence="1">
    <location>
        <begin position="85"/>
        <end position="104"/>
    </location>
</feature>
<evidence type="ECO:0000313" key="2">
    <source>
        <dbReference type="EMBL" id="CAA9474458.1"/>
    </source>
</evidence>
<proteinExistence type="predicted"/>
<feature type="compositionally biased region" description="Low complexity" evidence="1">
    <location>
        <begin position="95"/>
        <end position="104"/>
    </location>
</feature>
<accession>A0A6J4RPC8</accession>
<gene>
    <name evidence="2" type="ORF">AVDCRST_MAG25-2292</name>
</gene>
<dbReference type="EMBL" id="CADCVI010000143">
    <property type="protein sequence ID" value="CAA9474458.1"/>
    <property type="molecule type" value="Genomic_DNA"/>
</dbReference>
<sequence length="104" mass="11601">MFGEEEMGGRSGGVVRSGRLRLRRKRVNELGTHGWGRRRMEERADEISCHLKMGEACGWRSGLPEDRGLEEGLLDELDEIEGALSVGNMDASVTRSSGSGRRRR</sequence>
<reference evidence="2" key="1">
    <citation type="submission" date="2020-02" db="EMBL/GenBank/DDBJ databases">
        <authorList>
            <person name="Meier V. D."/>
        </authorList>
    </citation>
    <scope>NUCLEOTIDE SEQUENCE</scope>
    <source>
        <strain evidence="2">AVDCRST_MAG25</strain>
    </source>
</reference>
<evidence type="ECO:0000256" key="1">
    <source>
        <dbReference type="SAM" id="MobiDB-lite"/>
    </source>
</evidence>
<dbReference type="AlphaFoldDB" id="A0A6J4RPC8"/>
<organism evidence="2">
    <name type="scientific">uncultured Rubrobacteraceae bacterium</name>
    <dbReference type="NCBI Taxonomy" id="349277"/>
    <lineage>
        <taxon>Bacteria</taxon>
        <taxon>Bacillati</taxon>
        <taxon>Actinomycetota</taxon>
        <taxon>Rubrobacteria</taxon>
        <taxon>Rubrobacterales</taxon>
        <taxon>Rubrobacteraceae</taxon>
        <taxon>environmental samples</taxon>
    </lineage>
</organism>
<protein>
    <submittedName>
        <fullName evidence="2">Uncharacterized protein</fullName>
    </submittedName>
</protein>
<name>A0A6J4RPC8_9ACTN</name>